<organism evidence="1">
    <name type="scientific">Cacopsylla melanoneura</name>
    <dbReference type="NCBI Taxonomy" id="428564"/>
    <lineage>
        <taxon>Eukaryota</taxon>
        <taxon>Metazoa</taxon>
        <taxon>Ecdysozoa</taxon>
        <taxon>Arthropoda</taxon>
        <taxon>Hexapoda</taxon>
        <taxon>Insecta</taxon>
        <taxon>Pterygota</taxon>
        <taxon>Neoptera</taxon>
        <taxon>Paraneoptera</taxon>
        <taxon>Hemiptera</taxon>
        <taxon>Sternorrhyncha</taxon>
        <taxon>Psylloidea</taxon>
        <taxon>Psyllidae</taxon>
        <taxon>Psyllinae</taxon>
        <taxon>Cacopsylla</taxon>
    </lineage>
</organism>
<reference evidence="1" key="1">
    <citation type="submission" date="2021-05" db="EMBL/GenBank/DDBJ databases">
        <authorList>
            <person name="Alioto T."/>
            <person name="Alioto T."/>
            <person name="Gomez Garrido J."/>
        </authorList>
    </citation>
    <scope>NUCLEOTIDE SEQUENCE</scope>
</reference>
<dbReference type="EMBL" id="HBUF01635857">
    <property type="protein sequence ID" value="CAG6784065.1"/>
    <property type="molecule type" value="Transcribed_RNA"/>
</dbReference>
<accession>A0A8D8ZFK2</accession>
<evidence type="ECO:0000313" key="1">
    <source>
        <dbReference type="EMBL" id="CAG6745426.1"/>
    </source>
</evidence>
<sequence length="134" mass="15788">MIIYFICGFSTCKDFAATSLLCQYLKKCYPNQFHYRKIVTHKDCYKGFAKALCEKYSWPEFTGSPMIWKQHDWARSKASFLGDENKFQELMNEIYGVETFVPCEVGNIENEIWLFQGCEPTHLLPRVRGLCFRI</sequence>
<dbReference type="EMBL" id="HBUF01494706">
    <property type="protein sequence ID" value="CAG6745426.1"/>
    <property type="molecule type" value="Transcribed_RNA"/>
</dbReference>
<name>A0A8D8ZFK2_9HEMI</name>
<proteinExistence type="predicted"/>
<dbReference type="AlphaFoldDB" id="A0A8D8ZFK2"/>
<protein>
    <submittedName>
        <fullName evidence="1">Uncharacterized protein</fullName>
    </submittedName>
</protein>